<protein>
    <submittedName>
        <fullName evidence="2">Uncharacterized protein</fullName>
    </submittedName>
</protein>
<gene>
    <name evidence="2" type="ORF">cand_024200</name>
</gene>
<dbReference type="VEuPathDB" id="CryptoDB:cand_024200"/>
<proteinExistence type="predicted"/>
<comment type="caution">
    <text evidence="2">The sequence shown here is derived from an EMBL/GenBank/DDBJ whole genome shotgun (WGS) entry which is preliminary data.</text>
</comment>
<keyword evidence="3" id="KW-1185">Reference proteome</keyword>
<sequence>MITRPGSLIELRIQDINELKERIQSKQKMTEEVSATTFIINDKQSNNNNSRTLNIQHSSDISNHNRT</sequence>
<accession>A0A1J4MVD3</accession>
<feature type="region of interest" description="Disordered" evidence="1">
    <location>
        <begin position="41"/>
        <end position="67"/>
    </location>
</feature>
<dbReference type="AlphaFoldDB" id="A0A1J4MVD3"/>
<evidence type="ECO:0000313" key="3">
    <source>
        <dbReference type="Proteomes" id="UP000186804"/>
    </source>
</evidence>
<name>A0A1J4MVD3_9CRYT</name>
<dbReference type="RefSeq" id="XP_067068691.1">
    <property type="nucleotide sequence ID" value="XM_067212650.1"/>
</dbReference>
<reference evidence="2 3" key="1">
    <citation type="submission" date="2016-10" db="EMBL/GenBank/DDBJ databases">
        <title>Reductive evolution of mitochondrial metabolism and differential evolution of invasion-related proteins in Cryptosporidium.</title>
        <authorList>
            <person name="Liu S."/>
            <person name="Roellig D.M."/>
            <person name="Guo Y."/>
            <person name="Li N."/>
            <person name="Frace M.A."/>
            <person name="Tang K."/>
            <person name="Zhang L."/>
            <person name="Feng Y."/>
            <person name="Xiao L."/>
        </authorList>
    </citation>
    <scope>NUCLEOTIDE SEQUENCE [LARGE SCALE GENOMIC DNA]</scope>
    <source>
        <strain evidence="2">30847</strain>
    </source>
</reference>
<evidence type="ECO:0000256" key="1">
    <source>
        <dbReference type="SAM" id="MobiDB-lite"/>
    </source>
</evidence>
<dbReference type="EMBL" id="LRBS01000049">
    <property type="protein sequence ID" value="OII76845.1"/>
    <property type="molecule type" value="Genomic_DNA"/>
</dbReference>
<evidence type="ECO:0000313" key="2">
    <source>
        <dbReference type="EMBL" id="OII76845.1"/>
    </source>
</evidence>
<dbReference type="OrthoDB" id="344266at2759"/>
<dbReference type="Proteomes" id="UP000186804">
    <property type="component" value="Unassembled WGS sequence"/>
</dbReference>
<dbReference type="GeneID" id="92366604"/>
<organism evidence="2 3">
    <name type="scientific">Cryptosporidium andersoni</name>
    <dbReference type="NCBI Taxonomy" id="117008"/>
    <lineage>
        <taxon>Eukaryota</taxon>
        <taxon>Sar</taxon>
        <taxon>Alveolata</taxon>
        <taxon>Apicomplexa</taxon>
        <taxon>Conoidasida</taxon>
        <taxon>Coccidia</taxon>
        <taxon>Eucoccidiorida</taxon>
        <taxon>Eimeriorina</taxon>
        <taxon>Cryptosporidiidae</taxon>
        <taxon>Cryptosporidium</taxon>
    </lineage>
</organism>